<dbReference type="Gene3D" id="3.10.180.10">
    <property type="entry name" value="2,3-Dihydroxybiphenyl 1,2-Dioxygenase, domain 1"/>
    <property type="match status" value="2"/>
</dbReference>
<dbReference type="PROSITE" id="PS51819">
    <property type="entry name" value="VOC"/>
    <property type="match status" value="2"/>
</dbReference>
<dbReference type="InterPro" id="IPR029068">
    <property type="entry name" value="Glyas_Bleomycin-R_OHBP_Dase"/>
</dbReference>
<comment type="caution">
    <text evidence="2">The sequence shown here is derived from an EMBL/GenBank/DDBJ whole genome shotgun (WGS) entry which is preliminary data.</text>
</comment>
<sequence>MHSFCWYELRTTDPTAARTFYIDALGLLAAAGDARWRLASGGPELGEFAPLPAQAAARGAPAHWLGHIAVADVAIAVQRFVAAGASPLGPTQTRPDGNLVAPLRDPLGAVLAVTSRPPATATLAWCDLHTGDPARAAAIYGELFNWAPKQQHDLGPARGSYHEFAWQPDGHSVGGMSDAALRPGIHTHWLFHFAVDDLELALGRVRGGGGRVAGEPLRGPGGARVAVCEDPQGAAFALHAAT</sequence>
<dbReference type="InterPro" id="IPR037523">
    <property type="entry name" value="VOC_core"/>
</dbReference>
<evidence type="ECO:0000313" key="3">
    <source>
        <dbReference type="Proteomes" id="UP001221686"/>
    </source>
</evidence>
<dbReference type="Proteomes" id="UP001221686">
    <property type="component" value="Unassembled WGS sequence"/>
</dbReference>
<feature type="domain" description="VOC" evidence="1">
    <location>
        <begin position="122"/>
        <end position="241"/>
    </location>
</feature>
<dbReference type="SUPFAM" id="SSF54593">
    <property type="entry name" value="Glyoxalase/Bleomycin resistance protein/Dihydroxybiphenyl dioxygenase"/>
    <property type="match status" value="2"/>
</dbReference>
<dbReference type="InterPro" id="IPR004360">
    <property type="entry name" value="Glyas_Fos-R_dOase_dom"/>
</dbReference>
<gene>
    <name evidence="2" type="ORF">POL25_05665</name>
</gene>
<dbReference type="InterPro" id="IPR041581">
    <property type="entry name" value="Glyoxalase_6"/>
</dbReference>
<organism evidence="2 3">
    <name type="scientific">Nannocystis bainbridge</name>
    <dbReference type="NCBI Taxonomy" id="2995303"/>
    <lineage>
        <taxon>Bacteria</taxon>
        <taxon>Pseudomonadati</taxon>
        <taxon>Myxococcota</taxon>
        <taxon>Polyangia</taxon>
        <taxon>Nannocystales</taxon>
        <taxon>Nannocystaceae</taxon>
        <taxon>Nannocystis</taxon>
    </lineage>
</organism>
<protein>
    <submittedName>
        <fullName evidence="2">VOC family protein</fullName>
    </submittedName>
</protein>
<dbReference type="PANTHER" id="PTHR33993">
    <property type="entry name" value="GLYOXALASE-RELATED"/>
    <property type="match status" value="1"/>
</dbReference>
<dbReference type="Pfam" id="PF00903">
    <property type="entry name" value="Glyoxalase"/>
    <property type="match status" value="1"/>
</dbReference>
<dbReference type="EMBL" id="JAQNDL010000001">
    <property type="protein sequence ID" value="MDC0716366.1"/>
    <property type="molecule type" value="Genomic_DNA"/>
</dbReference>
<feature type="domain" description="VOC" evidence="1">
    <location>
        <begin position="3"/>
        <end position="116"/>
    </location>
</feature>
<accession>A0ABT5DRT9</accession>
<dbReference type="InterPro" id="IPR052164">
    <property type="entry name" value="Anthracycline_SecMetBiosynth"/>
</dbReference>
<proteinExistence type="predicted"/>
<dbReference type="Pfam" id="PF18029">
    <property type="entry name" value="Glyoxalase_6"/>
    <property type="match status" value="1"/>
</dbReference>
<keyword evidence="3" id="KW-1185">Reference proteome</keyword>
<evidence type="ECO:0000313" key="2">
    <source>
        <dbReference type="EMBL" id="MDC0716366.1"/>
    </source>
</evidence>
<name>A0ABT5DRT9_9BACT</name>
<evidence type="ECO:0000259" key="1">
    <source>
        <dbReference type="PROSITE" id="PS51819"/>
    </source>
</evidence>
<dbReference type="PANTHER" id="PTHR33993:SF14">
    <property type="entry name" value="GB|AAF24581.1"/>
    <property type="match status" value="1"/>
</dbReference>
<dbReference type="RefSeq" id="WP_272084810.1">
    <property type="nucleotide sequence ID" value="NZ_JAQNDL010000001.1"/>
</dbReference>
<reference evidence="2 3" key="1">
    <citation type="submission" date="2022-11" db="EMBL/GenBank/DDBJ databases">
        <title>Minimal conservation of predation-associated metabolite biosynthetic gene clusters underscores biosynthetic potential of Myxococcota including descriptions for ten novel species: Archangium lansinium sp. nov., Myxococcus landrumus sp. nov., Nannocystis bai.</title>
        <authorList>
            <person name="Ahearne A."/>
            <person name="Stevens C."/>
            <person name="Dowd S."/>
        </authorList>
    </citation>
    <scope>NUCLEOTIDE SEQUENCE [LARGE SCALE GENOMIC DNA]</scope>
    <source>
        <strain evidence="2 3">BB15-2</strain>
    </source>
</reference>